<comment type="caution">
    <text evidence="1">The sequence shown here is derived from an EMBL/GenBank/DDBJ whole genome shotgun (WGS) entry which is preliminary data.</text>
</comment>
<protein>
    <submittedName>
        <fullName evidence="1">Uncharacterized protein</fullName>
    </submittedName>
</protein>
<keyword evidence="2" id="KW-1185">Reference proteome</keyword>
<gene>
    <name evidence="1" type="ORF">MENTE1834_LOCUS40306</name>
</gene>
<dbReference type="EMBL" id="CAVMJV010000094">
    <property type="protein sequence ID" value="CAK5093174.1"/>
    <property type="molecule type" value="Genomic_DNA"/>
</dbReference>
<evidence type="ECO:0000313" key="2">
    <source>
        <dbReference type="Proteomes" id="UP001497535"/>
    </source>
</evidence>
<reference evidence="1" key="1">
    <citation type="submission" date="2023-11" db="EMBL/GenBank/DDBJ databases">
        <authorList>
            <person name="Poullet M."/>
        </authorList>
    </citation>
    <scope>NUCLEOTIDE SEQUENCE</scope>
    <source>
        <strain evidence="1">E1834</strain>
    </source>
</reference>
<proteinExistence type="predicted"/>
<organism evidence="1 2">
    <name type="scientific">Meloidogyne enterolobii</name>
    <name type="common">Root-knot nematode worm</name>
    <name type="synonym">Meloidogyne mayaguensis</name>
    <dbReference type="NCBI Taxonomy" id="390850"/>
    <lineage>
        <taxon>Eukaryota</taxon>
        <taxon>Metazoa</taxon>
        <taxon>Ecdysozoa</taxon>
        <taxon>Nematoda</taxon>
        <taxon>Chromadorea</taxon>
        <taxon>Rhabditida</taxon>
        <taxon>Tylenchina</taxon>
        <taxon>Tylenchomorpha</taxon>
        <taxon>Tylenchoidea</taxon>
        <taxon>Meloidogynidae</taxon>
        <taxon>Meloidogyninae</taxon>
        <taxon>Meloidogyne</taxon>
    </lineage>
</organism>
<dbReference type="Proteomes" id="UP001497535">
    <property type="component" value="Unassembled WGS sequence"/>
</dbReference>
<evidence type="ECO:0000313" key="1">
    <source>
        <dbReference type="EMBL" id="CAK5093174.1"/>
    </source>
</evidence>
<accession>A0ACB1APC2</accession>
<name>A0ACB1APC2_MELEN</name>
<sequence length="97" mass="11582">MYFPLNFIFKILFLQKILSISNFSLFLFHNFDIYIFSIFYTLFIHIHKPISKIPNPSIPSTFPTGQLRYKAPTLPTCFYFSPFSLFGFRLFSLFLFL</sequence>